<sequence length="61" mass="6841">MINQETTMGREEYFKAKDKTGEIYVVTEQAVPKKGKVKIKGLVKEAFAPGEDRLTVILKGK</sequence>
<evidence type="ECO:0000313" key="1">
    <source>
        <dbReference type="EMBL" id="HGE99142.1"/>
    </source>
</evidence>
<dbReference type="EMBL" id="DTMQ01000019">
    <property type="protein sequence ID" value="HGE99142.1"/>
    <property type="molecule type" value="Genomic_DNA"/>
</dbReference>
<organism evidence="1">
    <name type="scientific">candidate division WOR-3 bacterium</name>
    <dbReference type="NCBI Taxonomy" id="2052148"/>
    <lineage>
        <taxon>Bacteria</taxon>
        <taxon>Bacteria division WOR-3</taxon>
    </lineage>
</organism>
<name>A0A7C3UWH8_UNCW3</name>
<reference evidence="1" key="1">
    <citation type="journal article" date="2020" name="mSystems">
        <title>Genome- and Community-Level Interaction Insights into Carbon Utilization and Element Cycling Functions of Hydrothermarchaeota in Hydrothermal Sediment.</title>
        <authorList>
            <person name="Zhou Z."/>
            <person name="Liu Y."/>
            <person name="Xu W."/>
            <person name="Pan J."/>
            <person name="Luo Z.H."/>
            <person name="Li M."/>
        </authorList>
    </citation>
    <scope>NUCLEOTIDE SEQUENCE [LARGE SCALE GENOMIC DNA]</scope>
    <source>
        <strain evidence="1">SpSt-906</strain>
    </source>
</reference>
<accession>A0A7C3UWH8</accession>
<gene>
    <name evidence="1" type="ORF">ENX07_03620</name>
</gene>
<proteinExistence type="predicted"/>
<dbReference type="AlphaFoldDB" id="A0A7C3UWH8"/>
<protein>
    <submittedName>
        <fullName evidence="1">Uncharacterized protein</fullName>
    </submittedName>
</protein>
<comment type="caution">
    <text evidence="1">The sequence shown here is derived from an EMBL/GenBank/DDBJ whole genome shotgun (WGS) entry which is preliminary data.</text>
</comment>